<name>A0A9P4YB58_CRYP1</name>
<dbReference type="Gene3D" id="3.90.280.10">
    <property type="entry name" value="PEBP-like"/>
    <property type="match status" value="1"/>
</dbReference>
<dbReference type="SUPFAM" id="SSF49777">
    <property type="entry name" value="PEBP-like"/>
    <property type="match status" value="1"/>
</dbReference>
<dbReference type="InterPro" id="IPR036610">
    <property type="entry name" value="PEBP-like_sf"/>
</dbReference>
<sequence length="210" mass="23399">MSRALLEVTISWLFANARGRDDKCFNRLPAFEAFSEPTIEITSPARGPGPLRQPAQLQKEDSADGAGRLPSLEWMTPTSLEGKVKEWLLVVEDPDAPLPTPISHAIFAGIAATTTRVDHADIEVADDSKNLLKGGFHYGMTRSGKVYIPPRPLMNHGPHRYFHQIVALSEPLPKDLLTSKPQPSREQIAEKIKGNVLGWGLWVGEYERRW</sequence>
<organism evidence="2 3">
    <name type="scientific">Cryphonectria parasitica (strain ATCC 38755 / EP155)</name>
    <dbReference type="NCBI Taxonomy" id="660469"/>
    <lineage>
        <taxon>Eukaryota</taxon>
        <taxon>Fungi</taxon>
        <taxon>Dikarya</taxon>
        <taxon>Ascomycota</taxon>
        <taxon>Pezizomycotina</taxon>
        <taxon>Sordariomycetes</taxon>
        <taxon>Sordariomycetidae</taxon>
        <taxon>Diaporthales</taxon>
        <taxon>Cryphonectriaceae</taxon>
        <taxon>Cryphonectria-Endothia species complex</taxon>
        <taxon>Cryphonectria</taxon>
    </lineage>
</organism>
<dbReference type="Pfam" id="PF01161">
    <property type="entry name" value="PBP"/>
    <property type="match status" value="1"/>
</dbReference>
<dbReference type="InterPro" id="IPR008914">
    <property type="entry name" value="PEBP"/>
</dbReference>
<accession>A0A9P4YB58</accession>
<dbReference type="InterPro" id="IPR049556">
    <property type="entry name" value="PhiB"/>
</dbReference>
<keyword evidence="3" id="KW-1185">Reference proteome</keyword>
<comment type="caution">
    <text evidence="2">The sequence shown here is derived from an EMBL/GenBank/DDBJ whole genome shotgun (WGS) entry which is preliminary data.</text>
</comment>
<feature type="region of interest" description="Disordered" evidence="1">
    <location>
        <begin position="41"/>
        <end position="72"/>
    </location>
</feature>
<evidence type="ECO:0000313" key="3">
    <source>
        <dbReference type="Proteomes" id="UP000803844"/>
    </source>
</evidence>
<dbReference type="Proteomes" id="UP000803844">
    <property type="component" value="Unassembled WGS sequence"/>
</dbReference>
<protein>
    <recommendedName>
        <fullName evidence="4">PEBP-like protein</fullName>
    </recommendedName>
</protein>
<proteinExistence type="predicted"/>
<evidence type="ECO:0008006" key="4">
    <source>
        <dbReference type="Google" id="ProtNLM"/>
    </source>
</evidence>
<dbReference type="GeneID" id="63840635"/>
<reference evidence="2" key="1">
    <citation type="journal article" date="2020" name="Phytopathology">
        <title>Genome sequence of the chestnut blight fungus Cryphonectria parasitica EP155: A fundamental resource for an archetypical invasive plant pathogen.</title>
        <authorList>
            <person name="Crouch J.A."/>
            <person name="Dawe A."/>
            <person name="Aerts A."/>
            <person name="Barry K."/>
            <person name="Churchill A.C.L."/>
            <person name="Grimwood J."/>
            <person name="Hillman B."/>
            <person name="Milgroom M.G."/>
            <person name="Pangilinan J."/>
            <person name="Smith M."/>
            <person name="Salamov A."/>
            <person name="Schmutz J."/>
            <person name="Yadav J."/>
            <person name="Grigoriev I.V."/>
            <person name="Nuss D."/>
        </authorList>
    </citation>
    <scope>NUCLEOTIDE SEQUENCE</scope>
    <source>
        <strain evidence="2">EP155</strain>
    </source>
</reference>
<evidence type="ECO:0000313" key="2">
    <source>
        <dbReference type="EMBL" id="KAF3769677.1"/>
    </source>
</evidence>
<dbReference type="OrthoDB" id="10251855at2759"/>
<evidence type="ECO:0000256" key="1">
    <source>
        <dbReference type="SAM" id="MobiDB-lite"/>
    </source>
</evidence>
<dbReference type="CDD" id="cd00457">
    <property type="entry name" value="PEBP"/>
    <property type="match status" value="1"/>
</dbReference>
<dbReference type="RefSeq" id="XP_040780638.1">
    <property type="nucleotide sequence ID" value="XM_040923506.1"/>
</dbReference>
<gene>
    <name evidence="2" type="ORF">M406DRAFT_35669</name>
</gene>
<dbReference type="EMBL" id="MU032344">
    <property type="protein sequence ID" value="KAF3769677.1"/>
    <property type="molecule type" value="Genomic_DNA"/>
</dbReference>
<dbReference type="AlphaFoldDB" id="A0A9P4YB58"/>